<dbReference type="Proteomes" id="UP000279259">
    <property type="component" value="Unassembled WGS sequence"/>
</dbReference>
<name>A0A427YS19_9TREE</name>
<gene>
    <name evidence="5" type="ORF">EHS25_006464</name>
</gene>
<protein>
    <recommendedName>
        <fullName evidence="7">SET domain-containing protein</fullName>
    </recommendedName>
</protein>
<dbReference type="GO" id="GO:0032259">
    <property type="term" value="P:methylation"/>
    <property type="evidence" value="ECO:0007669"/>
    <property type="project" value="UniProtKB-KW"/>
</dbReference>
<feature type="coiled-coil region" evidence="4">
    <location>
        <begin position="454"/>
        <end position="481"/>
    </location>
</feature>
<keyword evidence="2" id="KW-0808">Transferase</keyword>
<evidence type="ECO:0000256" key="1">
    <source>
        <dbReference type="ARBA" id="ARBA00022603"/>
    </source>
</evidence>
<dbReference type="Gene3D" id="3.90.1410.10">
    <property type="entry name" value="set domain protein methyltransferase, domain 1"/>
    <property type="match status" value="1"/>
</dbReference>
<dbReference type="OrthoDB" id="42889at2759"/>
<dbReference type="InterPro" id="IPR046341">
    <property type="entry name" value="SET_dom_sf"/>
</dbReference>
<evidence type="ECO:0000256" key="3">
    <source>
        <dbReference type="ARBA" id="ARBA00022691"/>
    </source>
</evidence>
<keyword evidence="6" id="KW-1185">Reference proteome</keyword>
<evidence type="ECO:0000313" key="6">
    <source>
        <dbReference type="Proteomes" id="UP000279259"/>
    </source>
</evidence>
<dbReference type="GO" id="GO:0005634">
    <property type="term" value="C:nucleus"/>
    <property type="evidence" value="ECO:0007669"/>
    <property type="project" value="TreeGrafter"/>
</dbReference>
<keyword evidence="3" id="KW-0949">S-adenosyl-L-methionine</keyword>
<dbReference type="GO" id="GO:0016279">
    <property type="term" value="F:protein-lysine N-methyltransferase activity"/>
    <property type="evidence" value="ECO:0007669"/>
    <property type="project" value="UniProtKB-ARBA"/>
</dbReference>
<dbReference type="STRING" id="1890683.A0A427YS19"/>
<keyword evidence="4" id="KW-0175">Coiled coil</keyword>
<dbReference type="InterPro" id="IPR050600">
    <property type="entry name" value="SETD3_SETD6_MTase"/>
</dbReference>
<organism evidence="5 6">
    <name type="scientific">Saitozyma podzolica</name>
    <dbReference type="NCBI Taxonomy" id="1890683"/>
    <lineage>
        <taxon>Eukaryota</taxon>
        <taxon>Fungi</taxon>
        <taxon>Dikarya</taxon>
        <taxon>Basidiomycota</taxon>
        <taxon>Agaricomycotina</taxon>
        <taxon>Tremellomycetes</taxon>
        <taxon>Tremellales</taxon>
        <taxon>Trimorphomycetaceae</taxon>
        <taxon>Saitozyma</taxon>
    </lineage>
</organism>
<dbReference type="Gene3D" id="3.90.1420.10">
    <property type="entry name" value="Rubisco LSMT, substrate-binding domain"/>
    <property type="match status" value="1"/>
</dbReference>
<dbReference type="SUPFAM" id="SSF82199">
    <property type="entry name" value="SET domain"/>
    <property type="match status" value="1"/>
</dbReference>
<proteinExistence type="predicted"/>
<dbReference type="AlphaFoldDB" id="A0A427YS19"/>
<evidence type="ECO:0000256" key="2">
    <source>
        <dbReference type="ARBA" id="ARBA00022679"/>
    </source>
</evidence>
<evidence type="ECO:0000256" key="4">
    <source>
        <dbReference type="SAM" id="Coils"/>
    </source>
</evidence>
<sequence length="512" mass="56362">MTPQLDAAHRMLTWFRENGGHIHPSTVLKLDPETGLSVFSTSPIDSDTRLVSCPFDLAVTAPLATLAICEVSGLKEDALVWPAGTSRAGEQWNERMRIAAYLGLHWVWIDRQAESSHLYPSVLRHWPYVESLPAPEQLRTPLYFTEDELRLLEGTNLLGAALDRKKQWEEESGVVRDTLKEVELTRERYLAAATYLSSRAFPSALLKIPEHGSSATTSAVNTSPDEESHPVLLPGVDMLNLVSHADARGQPILWLSANVPCPITSQPLPSISLVTTGPQAQDTQLYNNYGAKPNEEFLLGYGFVLSPNPDDTVILKLGFPSLSPAIQSALTQKALDPAKRFALRRDGEIDKDLLEVLRVVIGGGEEEMHVDEEDEHGLHEKEEKEMQLEMDVLSTVGQMLEDKLTKLENGPPEGLVDVREDVRAMCNVYRQGGLGSGLTLIPAYAVLTSAVGQVEIINAALDKLETRTERLEKLIDQVHGMAGRLAAEDNQPNLHDEAIISTCVPEKGMPTN</sequence>
<reference evidence="5 6" key="1">
    <citation type="submission" date="2018-11" db="EMBL/GenBank/DDBJ databases">
        <title>Genome sequence of Saitozyma podzolica DSM 27192.</title>
        <authorList>
            <person name="Aliyu H."/>
            <person name="Gorte O."/>
            <person name="Ochsenreither K."/>
        </authorList>
    </citation>
    <scope>NUCLEOTIDE SEQUENCE [LARGE SCALE GENOMIC DNA]</scope>
    <source>
        <strain evidence="5 6">DSM 27192</strain>
    </source>
</reference>
<evidence type="ECO:0000313" key="5">
    <source>
        <dbReference type="EMBL" id="RSH93816.1"/>
    </source>
</evidence>
<evidence type="ECO:0008006" key="7">
    <source>
        <dbReference type="Google" id="ProtNLM"/>
    </source>
</evidence>
<accession>A0A427YS19</accession>
<keyword evidence="1" id="KW-0489">Methyltransferase</keyword>
<dbReference type="PANTHER" id="PTHR13271:SF147">
    <property type="entry name" value="PROTEIN-LYSINE N-METHYLTRANSFERASE EFM1-RELATED"/>
    <property type="match status" value="1"/>
</dbReference>
<dbReference type="InterPro" id="IPR036464">
    <property type="entry name" value="Rubisco_LSMT_subst-bd_sf"/>
</dbReference>
<dbReference type="EMBL" id="RSCD01000003">
    <property type="protein sequence ID" value="RSH93816.1"/>
    <property type="molecule type" value="Genomic_DNA"/>
</dbReference>
<dbReference type="PANTHER" id="PTHR13271">
    <property type="entry name" value="UNCHARACTERIZED PUTATIVE METHYLTRANSFERASE"/>
    <property type="match status" value="1"/>
</dbReference>
<comment type="caution">
    <text evidence="5">The sequence shown here is derived from an EMBL/GenBank/DDBJ whole genome shotgun (WGS) entry which is preliminary data.</text>
</comment>